<keyword evidence="1" id="KW-0378">Hydrolase</keyword>
<comment type="caution">
    <text evidence="1">The sequence shown here is derived from an EMBL/GenBank/DDBJ whole genome shotgun (WGS) entry which is preliminary data.</text>
</comment>
<dbReference type="Proteomes" id="UP000602284">
    <property type="component" value="Unassembled WGS sequence"/>
</dbReference>
<gene>
    <name evidence="1" type="ORF">JJB07_01430</name>
</gene>
<sequence length="238" mass="27741">MRPIEKSRHPRDHQQQILTFPTYQHARGPLLETIGSYCSYCERPLSNPAVEHKMCRQHHPHFELKWNNFLLSCTNCNSTKAHHNHLVLLDCIWPDRDNTYLAFVYTAGGNIEVNSNLPTLIQERAQRTLDMTGIHRKPSLDIAVNPTFPDQRWKKRREAWNEATDARQDLQEDLGTPNEAKMKKHIINQAKATGYWSIWMTVFHDDPDMKKRLIDAFTGTSSTCFDATQQPVPRRRLI</sequence>
<dbReference type="EMBL" id="JAEQNB010000001">
    <property type="protein sequence ID" value="MBL0385294.1"/>
    <property type="molecule type" value="Genomic_DNA"/>
</dbReference>
<keyword evidence="1" id="KW-0540">Nuclease</keyword>
<name>A0ABS1J5I6_9BACL</name>
<dbReference type="RefSeq" id="WP_201630502.1">
    <property type="nucleotide sequence ID" value="NZ_JAEQNB010000001.1"/>
</dbReference>
<proteinExistence type="predicted"/>
<keyword evidence="2" id="KW-1185">Reference proteome</keyword>
<accession>A0ABS1J5I6</accession>
<evidence type="ECO:0000313" key="1">
    <source>
        <dbReference type="EMBL" id="MBL0385294.1"/>
    </source>
</evidence>
<protein>
    <submittedName>
        <fullName evidence="1">HNH endonuclease</fullName>
    </submittedName>
</protein>
<keyword evidence="1" id="KW-0255">Endonuclease</keyword>
<evidence type="ECO:0000313" key="2">
    <source>
        <dbReference type="Proteomes" id="UP000602284"/>
    </source>
</evidence>
<dbReference type="GO" id="GO:0004519">
    <property type="term" value="F:endonuclease activity"/>
    <property type="evidence" value="ECO:0007669"/>
    <property type="project" value="UniProtKB-KW"/>
</dbReference>
<reference evidence="1 2" key="1">
    <citation type="submission" date="2021-01" db="EMBL/GenBank/DDBJ databases">
        <title>Tumebacillus sp. strain ITR2 16S ribosomal RNA gene Genome sequencing and assembly.</title>
        <authorList>
            <person name="Kang M."/>
        </authorList>
    </citation>
    <scope>NUCLEOTIDE SEQUENCE [LARGE SCALE GENOMIC DNA]</scope>
    <source>
        <strain evidence="1 2">ITR2</strain>
    </source>
</reference>
<dbReference type="Gene3D" id="1.10.30.50">
    <property type="match status" value="1"/>
</dbReference>
<organism evidence="1 2">
    <name type="scientific">Tumebacillus amylolyticus</name>
    <dbReference type="NCBI Taxonomy" id="2801339"/>
    <lineage>
        <taxon>Bacteria</taxon>
        <taxon>Bacillati</taxon>
        <taxon>Bacillota</taxon>
        <taxon>Bacilli</taxon>
        <taxon>Bacillales</taxon>
        <taxon>Alicyclobacillaceae</taxon>
        <taxon>Tumebacillus</taxon>
    </lineage>
</organism>